<gene>
    <name evidence="17" type="ORF">ZIOFF_027887</name>
</gene>
<dbReference type="GO" id="GO:0008270">
    <property type="term" value="F:zinc ion binding"/>
    <property type="evidence" value="ECO:0007669"/>
    <property type="project" value="UniProtKB-KW"/>
</dbReference>
<evidence type="ECO:0000313" key="18">
    <source>
        <dbReference type="Proteomes" id="UP000734854"/>
    </source>
</evidence>
<evidence type="ECO:0000256" key="7">
    <source>
        <dbReference type="ARBA" id="ARBA00022723"/>
    </source>
</evidence>
<dbReference type="PROSITE" id="PS50089">
    <property type="entry name" value="ZF_RING_2"/>
    <property type="match status" value="1"/>
</dbReference>
<evidence type="ECO:0000256" key="8">
    <source>
        <dbReference type="ARBA" id="ARBA00022771"/>
    </source>
</evidence>
<evidence type="ECO:0000256" key="4">
    <source>
        <dbReference type="ARBA" id="ARBA00012483"/>
    </source>
</evidence>
<evidence type="ECO:0000256" key="14">
    <source>
        <dbReference type="SAM" id="MobiDB-lite"/>
    </source>
</evidence>
<dbReference type="GO" id="GO:0061630">
    <property type="term" value="F:ubiquitin protein ligase activity"/>
    <property type="evidence" value="ECO:0007669"/>
    <property type="project" value="UniProtKB-EC"/>
</dbReference>
<evidence type="ECO:0000256" key="13">
    <source>
        <dbReference type="PROSITE-ProRule" id="PRU00175"/>
    </source>
</evidence>
<keyword evidence="9" id="KW-0833">Ubl conjugation pathway</keyword>
<evidence type="ECO:0000256" key="3">
    <source>
        <dbReference type="ARBA" id="ARBA00004906"/>
    </source>
</evidence>
<keyword evidence="7" id="KW-0479">Metal-binding</keyword>
<reference evidence="17 18" key="1">
    <citation type="submission" date="2020-08" db="EMBL/GenBank/DDBJ databases">
        <title>Plant Genome Project.</title>
        <authorList>
            <person name="Zhang R.-G."/>
        </authorList>
    </citation>
    <scope>NUCLEOTIDE SEQUENCE [LARGE SCALE GENOMIC DNA]</scope>
    <source>
        <tissue evidence="17">Rhizome</tissue>
    </source>
</reference>
<comment type="catalytic activity">
    <reaction evidence="1">
        <text>S-ubiquitinyl-[E2 ubiquitin-conjugating enzyme]-L-cysteine + [acceptor protein]-L-lysine = [E2 ubiquitin-conjugating enzyme]-L-cysteine + N(6)-ubiquitinyl-[acceptor protein]-L-lysine.</text>
        <dbReference type="EC" id="2.3.2.27"/>
    </reaction>
</comment>
<dbReference type="GO" id="GO:0016020">
    <property type="term" value="C:membrane"/>
    <property type="evidence" value="ECO:0007669"/>
    <property type="project" value="UniProtKB-SubCell"/>
</dbReference>
<keyword evidence="11 15" id="KW-1133">Transmembrane helix</keyword>
<evidence type="ECO:0000256" key="6">
    <source>
        <dbReference type="ARBA" id="ARBA00022692"/>
    </source>
</evidence>
<comment type="caution">
    <text evidence="17">The sequence shown here is derived from an EMBL/GenBank/DDBJ whole genome shotgun (WGS) entry which is preliminary data.</text>
</comment>
<dbReference type="SMART" id="SM00184">
    <property type="entry name" value="RING"/>
    <property type="match status" value="1"/>
</dbReference>
<evidence type="ECO:0000256" key="10">
    <source>
        <dbReference type="ARBA" id="ARBA00022833"/>
    </source>
</evidence>
<dbReference type="GO" id="GO:0016567">
    <property type="term" value="P:protein ubiquitination"/>
    <property type="evidence" value="ECO:0007669"/>
    <property type="project" value="InterPro"/>
</dbReference>
<keyword evidence="18" id="KW-1185">Reference proteome</keyword>
<keyword evidence="5" id="KW-0808">Transferase</keyword>
<dbReference type="FunFam" id="3.30.40.10:FF:000456">
    <property type="entry name" value="RING-H2 finger protein ATL16"/>
    <property type="match status" value="1"/>
</dbReference>
<keyword evidence="10" id="KW-0862">Zinc</keyword>
<dbReference type="PANTHER" id="PTHR46913:SF1">
    <property type="entry name" value="RING-H2 FINGER PROTEIN ATL16"/>
    <property type="match status" value="1"/>
</dbReference>
<dbReference type="EMBL" id="JACMSC010000008">
    <property type="protein sequence ID" value="KAG6509880.1"/>
    <property type="molecule type" value="Genomic_DNA"/>
</dbReference>
<feature type="compositionally biased region" description="Polar residues" evidence="14">
    <location>
        <begin position="1"/>
        <end position="13"/>
    </location>
</feature>
<feature type="domain" description="RING-type" evidence="16">
    <location>
        <begin position="103"/>
        <end position="145"/>
    </location>
</feature>
<comment type="subcellular location">
    <subcellularLocation>
        <location evidence="2">Membrane</location>
        <topology evidence="2">Single-pass membrane protein</topology>
    </subcellularLocation>
</comment>
<evidence type="ECO:0000256" key="15">
    <source>
        <dbReference type="SAM" id="Phobius"/>
    </source>
</evidence>
<keyword evidence="6 15" id="KW-0812">Transmembrane</keyword>
<comment type="pathway">
    <text evidence="3">Protein modification; protein ubiquitination.</text>
</comment>
<name>A0A8J5H535_ZINOF</name>
<dbReference type="InterPro" id="IPR044600">
    <property type="entry name" value="ATL1/ATL16-like"/>
</dbReference>
<evidence type="ECO:0000256" key="9">
    <source>
        <dbReference type="ARBA" id="ARBA00022786"/>
    </source>
</evidence>
<feature type="transmembrane region" description="Helical" evidence="15">
    <location>
        <begin position="25"/>
        <end position="57"/>
    </location>
</feature>
<dbReference type="Pfam" id="PF13639">
    <property type="entry name" value="zf-RING_2"/>
    <property type="match status" value="1"/>
</dbReference>
<sequence length="270" mass="30170">MSSQVFHMSQMKFSPSSSSPTPPPIAGLPIVTISIAGILATFFLLLSYYVFVIKCWLNAHHSSRRRHSVSLSSAYEQRGLAESAIRAIPAFRYRQLSVGAAECAVCLSEFQEQERIRLLPSCLHVFHIDCIDTWLQFNANCPLCRASITAPPVPINPLAMALAPQFSHPHDAFLEIRDEEIKMEFLGSRGDECIDARKEEEEKLCLQRMRRSFSVDSSGDMQLHVALQRILQQSSHEGSSSVGGGGRFRRSLLSFSRSSRSSVLPLQMEL</sequence>
<evidence type="ECO:0000259" key="16">
    <source>
        <dbReference type="PROSITE" id="PS50089"/>
    </source>
</evidence>
<proteinExistence type="predicted"/>
<evidence type="ECO:0000313" key="17">
    <source>
        <dbReference type="EMBL" id="KAG6509880.1"/>
    </source>
</evidence>
<evidence type="ECO:0000256" key="1">
    <source>
        <dbReference type="ARBA" id="ARBA00000900"/>
    </source>
</evidence>
<organism evidence="17 18">
    <name type="scientific">Zingiber officinale</name>
    <name type="common">Ginger</name>
    <name type="synonym">Amomum zingiber</name>
    <dbReference type="NCBI Taxonomy" id="94328"/>
    <lineage>
        <taxon>Eukaryota</taxon>
        <taxon>Viridiplantae</taxon>
        <taxon>Streptophyta</taxon>
        <taxon>Embryophyta</taxon>
        <taxon>Tracheophyta</taxon>
        <taxon>Spermatophyta</taxon>
        <taxon>Magnoliopsida</taxon>
        <taxon>Liliopsida</taxon>
        <taxon>Zingiberales</taxon>
        <taxon>Zingiberaceae</taxon>
        <taxon>Zingiber</taxon>
    </lineage>
</organism>
<dbReference type="Proteomes" id="UP000734854">
    <property type="component" value="Unassembled WGS sequence"/>
</dbReference>
<evidence type="ECO:0000256" key="2">
    <source>
        <dbReference type="ARBA" id="ARBA00004167"/>
    </source>
</evidence>
<dbReference type="CDD" id="cd16461">
    <property type="entry name" value="RING-H2_EL5-like"/>
    <property type="match status" value="1"/>
</dbReference>
<keyword evidence="8 13" id="KW-0863">Zinc-finger</keyword>
<evidence type="ECO:0000256" key="11">
    <source>
        <dbReference type="ARBA" id="ARBA00022989"/>
    </source>
</evidence>
<feature type="region of interest" description="Disordered" evidence="14">
    <location>
        <begin position="1"/>
        <end position="22"/>
    </location>
</feature>
<dbReference type="AlphaFoldDB" id="A0A8J5H535"/>
<dbReference type="OrthoDB" id="8062037at2759"/>
<dbReference type="PANTHER" id="PTHR46913">
    <property type="entry name" value="RING-H2 FINGER PROTEIN ATL16"/>
    <property type="match status" value="1"/>
</dbReference>
<protein>
    <recommendedName>
        <fullName evidence="4">RING-type E3 ubiquitin transferase</fullName>
        <ecNumber evidence="4">2.3.2.27</ecNumber>
    </recommendedName>
</protein>
<dbReference type="InterPro" id="IPR001841">
    <property type="entry name" value="Znf_RING"/>
</dbReference>
<dbReference type="EC" id="2.3.2.27" evidence="4"/>
<evidence type="ECO:0000256" key="12">
    <source>
        <dbReference type="ARBA" id="ARBA00023136"/>
    </source>
</evidence>
<keyword evidence="12 15" id="KW-0472">Membrane</keyword>
<evidence type="ECO:0000256" key="5">
    <source>
        <dbReference type="ARBA" id="ARBA00022679"/>
    </source>
</evidence>
<accession>A0A8J5H535</accession>